<keyword evidence="2" id="KW-0469">Meiosis</keyword>
<gene>
    <name evidence="5" type="ORF">NTJ_01166</name>
</gene>
<dbReference type="PANTHER" id="PTHR21166:SF2">
    <property type="entry name" value="CELL DIVISION CONTROL PROTEIN 24 OB DOMAIN-CONTAINING PROTEIN-RELATED"/>
    <property type="match status" value="1"/>
</dbReference>
<name>A0ABN7A8R7_9HEMI</name>
<reference evidence="5 6" key="1">
    <citation type="submission" date="2023-09" db="EMBL/GenBank/DDBJ databases">
        <title>Nesidiocoris tenuis whole genome shotgun sequence.</title>
        <authorList>
            <person name="Shibata T."/>
            <person name="Shimoda M."/>
            <person name="Kobayashi T."/>
            <person name="Uehara T."/>
        </authorList>
    </citation>
    <scope>NUCLEOTIDE SEQUENCE [LARGE SCALE GENOMIC DNA]</scope>
    <source>
        <strain evidence="5 6">Japan</strain>
    </source>
</reference>
<evidence type="ECO:0000256" key="1">
    <source>
        <dbReference type="ARBA" id="ARBA00023125"/>
    </source>
</evidence>
<evidence type="ECO:0000313" key="5">
    <source>
        <dbReference type="EMBL" id="BES88358.1"/>
    </source>
</evidence>
<accession>A0ABN7A8R7</accession>
<protein>
    <submittedName>
        <fullName evidence="5">Meiosis specific with OB domains</fullName>
    </submittedName>
</protein>
<dbReference type="InterPro" id="IPR056880">
    <property type="entry name" value="OB_MEIOB_N"/>
</dbReference>
<feature type="domain" description="MEIOB-like N-terminal" evidence="4">
    <location>
        <begin position="8"/>
        <end position="143"/>
    </location>
</feature>
<organism evidence="5 6">
    <name type="scientific">Nesidiocoris tenuis</name>
    <dbReference type="NCBI Taxonomy" id="355587"/>
    <lineage>
        <taxon>Eukaryota</taxon>
        <taxon>Metazoa</taxon>
        <taxon>Ecdysozoa</taxon>
        <taxon>Arthropoda</taxon>
        <taxon>Hexapoda</taxon>
        <taxon>Insecta</taxon>
        <taxon>Pterygota</taxon>
        <taxon>Neoptera</taxon>
        <taxon>Paraneoptera</taxon>
        <taxon>Hemiptera</taxon>
        <taxon>Heteroptera</taxon>
        <taxon>Panheteroptera</taxon>
        <taxon>Cimicomorpha</taxon>
        <taxon>Miridae</taxon>
        <taxon>Dicyphina</taxon>
        <taxon>Nesidiocoris</taxon>
    </lineage>
</organism>
<dbReference type="PANTHER" id="PTHR21166">
    <property type="entry name" value="CELL DIVISION CONTROL PROTEIN 24 OB DOMAIN-CONTAINING PROTEIN-RELATED"/>
    <property type="match status" value="1"/>
</dbReference>
<keyword evidence="6" id="KW-1185">Reference proteome</keyword>
<dbReference type="InterPro" id="IPR012340">
    <property type="entry name" value="NA-bd_OB-fold"/>
</dbReference>
<dbReference type="Pfam" id="PF24903">
    <property type="entry name" value="OB_MEIOB_N"/>
    <property type="match status" value="1"/>
</dbReference>
<sequence length="463" mass="51279">MMSNSVVTKRMTIAELRPNLLNVTIVAVLIGKRRVFKFPDKNGRGERAVCGFTIRDSKFDFVNLTVWGSFEFVENLSSKFNVGDVVQVVNPKVGPRRESSSSALFEPPVTSFVELTINEETSQMIIHPSAEIDLMSLVRVPTKPPSHFMKISDIKSSGRQIGGQLANLLAAVQWIGSCRKVTTRKGDSFVQDVRLMDRSSLGFIVSTWEQPIIDMIAKWKPRETCLFLADIRIKWSDYYEEAIGLLTSRSIVTVDPDTPEARELADYAAVVPIQRTAVVHALAESVANPDSITTVMSCDAILERCSATYESSPESFTALLYAVVEVFDLDGPGVQVVKYKCLVCGDRMREALCLKSECQSHAAHGLVTSAYDIRVTFVDHTNALENCRLKGSKAEQLLGISAEDFAQKSSSEKIELKWKFLLKKVAARLVVLPARANTGMPLISIVVMEQVSLKDFANGCPMR</sequence>
<dbReference type="InterPro" id="IPR052469">
    <property type="entry name" value="MEIOB"/>
</dbReference>
<dbReference type="EMBL" id="AP028909">
    <property type="protein sequence ID" value="BES88358.1"/>
    <property type="molecule type" value="Genomic_DNA"/>
</dbReference>
<dbReference type="SUPFAM" id="SSF50249">
    <property type="entry name" value="Nucleic acid-binding proteins"/>
    <property type="match status" value="2"/>
</dbReference>
<evidence type="ECO:0000256" key="3">
    <source>
        <dbReference type="ARBA" id="ARBA00038329"/>
    </source>
</evidence>
<keyword evidence="1" id="KW-0238">DNA-binding</keyword>
<evidence type="ECO:0000256" key="2">
    <source>
        <dbReference type="ARBA" id="ARBA00023254"/>
    </source>
</evidence>
<dbReference type="Proteomes" id="UP001307889">
    <property type="component" value="Chromosome 1"/>
</dbReference>
<proteinExistence type="inferred from homology"/>
<dbReference type="Gene3D" id="2.40.50.140">
    <property type="entry name" value="Nucleic acid-binding proteins"/>
    <property type="match status" value="2"/>
</dbReference>
<evidence type="ECO:0000313" key="6">
    <source>
        <dbReference type="Proteomes" id="UP001307889"/>
    </source>
</evidence>
<comment type="similarity">
    <text evidence="3">Belongs to the MEIOB family.</text>
</comment>
<evidence type="ECO:0000259" key="4">
    <source>
        <dbReference type="Pfam" id="PF24903"/>
    </source>
</evidence>